<dbReference type="PANTHER" id="PTHR30348:SF14">
    <property type="entry name" value="BLR8050 PROTEIN"/>
    <property type="match status" value="1"/>
</dbReference>
<accession>A0A0P9DDV2</accession>
<dbReference type="PATRIC" id="fig|186479.3.peg.5872"/>
<dbReference type="Proteomes" id="UP000050509">
    <property type="component" value="Unassembled WGS sequence"/>
</dbReference>
<dbReference type="InterPro" id="IPR002763">
    <property type="entry name" value="DUF72"/>
</dbReference>
<dbReference type="InterPro" id="IPR036520">
    <property type="entry name" value="UPF0759_sf"/>
</dbReference>
<dbReference type="Pfam" id="PF01904">
    <property type="entry name" value="DUF72"/>
    <property type="match status" value="1"/>
</dbReference>
<comment type="caution">
    <text evidence="1">The sequence shown here is derived from an EMBL/GenBank/DDBJ whole genome shotgun (WGS) entry which is preliminary data.</text>
</comment>
<proteinExistence type="predicted"/>
<name>A0A0P9DDV2_9CHLR</name>
<dbReference type="Gene3D" id="3.20.20.410">
    <property type="entry name" value="Protein of unknown function UPF0759"/>
    <property type="match status" value="1"/>
</dbReference>
<evidence type="ECO:0000313" key="1">
    <source>
        <dbReference type="EMBL" id="KPV48212.1"/>
    </source>
</evidence>
<reference evidence="1 2" key="1">
    <citation type="submission" date="2015-09" db="EMBL/GenBank/DDBJ databases">
        <title>Draft genome sequence of Kouleothrix aurantiaca JCM 19913.</title>
        <authorList>
            <person name="Hemp J."/>
        </authorList>
    </citation>
    <scope>NUCLEOTIDE SEQUENCE [LARGE SCALE GENOMIC DNA]</scope>
    <source>
        <strain evidence="1 2">COM-B</strain>
    </source>
</reference>
<dbReference type="SUPFAM" id="SSF117396">
    <property type="entry name" value="TM1631-like"/>
    <property type="match status" value="1"/>
</dbReference>
<dbReference type="PANTHER" id="PTHR30348">
    <property type="entry name" value="UNCHARACTERIZED PROTEIN YECE"/>
    <property type="match status" value="1"/>
</dbReference>
<gene>
    <name evidence="1" type="ORF">SE17_39290</name>
</gene>
<evidence type="ECO:0008006" key="3">
    <source>
        <dbReference type="Google" id="ProtNLM"/>
    </source>
</evidence>
<feature type="non-terminal residue" evidence="1">
    <location>
        <position position="1"/>
    </location>
</feature>
<evidence type="ECO:0000313" key="2">
    <source>
        <dbReference type="Proteomes" id="UP000050509"/>
    </source>
</evidence>
<dbReference type="EMBL" id="LJCR01002841">
    <property type="protein sequence ID" value="KPV48212.1"/>
    <property type="molecule type" value="Genomic_DNA"/>
</dbReference>
<sequence length="118" mass="12442">LRARFDGDVACEPRHASWFTPGAKQLLTEARVARVAADPAPVPGAGEPGGWPGLVYYRWHGSPEMYVSAYPPAALDTLATRIRADRKAAPVWCVFDNTAAGAATADALALVARLGAPD</sequence>
<dbReference type="AlphaFoldDB" id="A0A0P9DDV2"/>
<protein>
    <recommendedName>
        <fullName evidence="3">DUF72 domain-containing protein</fullName>
    </recommendedName>
</protein>
<keyword evidence="2" id="KW-1185">Reference proteome</keyword>
<organism evidence="1 2">
    <name type="scientific">Kouleothrix aurantiaca</name>
    <dbReference type="NCBI Taxonomy" id="186479"/>
    <lineage>
        <taxon>Bacteria</taxon>
        <taxon>Bacillati</taxon>
        <taxon>Chloroflexota</taxon>
        <taxon>Chloroflexia</taxon>
        <taxon>Chloroflexales</taxon>
        <taxon>Roseiflexineae</taxon>
        <taxon>Roseiflexaceae</taxon>
        <taxon>Kouleothrix</taxon>
    </lineage>
</organism>